<protein>
    <submittedName>
        <fullName evidence="1">Uncharacterized protein</fullName>
    </submittedName>
</protein>
<reference evidence="1 2" key="2">
    <citation type="journal article" date="2022" name="Mol. Ecol. Resour.">
        <title>The genomes of chicory, endive, great burdock and yacon provide insights into Asteraceae paleo-polyploidization history and plant inulin production.</title>
        <authorList>
            <person name="Fan W."/>
            <person name="Wang S."/>
            <person name="Wang H."/>
            <person name="Wang A."/>
            <person name="Jiang F."/>
            <person name="Liu H."/>
            <person name="Zhao H."/>
            <person name="Xu D."/>
            <person name="Zhang Y."/>
        </authorList>
    </citation>
    <scope>NUCLEOTIDE SEQUENCE [LARGE SCALE GENOMIC DNA]</scope>
    <source>
        <strain evidence="2">cv. Yunnan</strain>
        <tissue evidence="1">Leaves</tissue>
    </source>
</reference>
<evidence type="ECO:0000313" key="1">
    <source>
        <dbReference type="EMBL" id="KAI3743299.1"/>
    </source>
</evidence>
<comment type="caution">
    <text evidence="1">The sequence shown here is derived from an EMBL/GenBank/DDBJ whole genome shotgun (WGS) entry which is preliminary data.</text>
</comment>
<reference evidence="2" key="1">
    <citation type="journal article" date="2022" name="Mol. Ecol. Resour.">
        <title>The genomes of chicory, endive, great burdock and yacon provide insights into Asteraceae palaeo-polyploidization history and plant inulin production.</title>
        <authorList>
            <person name="Fan W."/>
            <person name="Wang S."/>
            <person name="Wang H."/>
            <person name="Wang A."/>
            <person name="Jiang F."/>
            <person name="Liu H."/>
            <person name="Zhao H."/>
            <person name="Xu D."/>
            <person name="Zhang Y."/>
        </authorList>
    </citation>
    <scope>NUCLEOTIDE SEQUENCE [LARGE SCALE GENOMIC DNA]</scope>
    <source>
        <strain evidence="2">cv. Yunnan</strain>
    </source>
</reference>
<evidence type="ECO:0000313" key="2">
    <source>
        <dbReference type="Proteomes" id="UP001056120"/>
    </source>
</evidence>
<sequence>MDGQILLGKELRVVFAEENRKKPADMKARERAALMIIKGLPPVIFLHQSPPRGRSYHGSRGYPSPPRRDHYLR</sequence>
<accession>A0ACB9D9L0</accession>
<dbReference type="Proteomes" id="UP001056120">
    <property type="component" value="Linkage Group LG20"/>
</dbReference>
<name>A0ACB9D9L0_9ASTR</name>
<organism evidence="1 2">
    <name type="scientific">Smallanthus sonchifolius</name>
    <dbReference type="NCBI Taxonomy" id="185202"/>
    <lineage>
        <taxon>Eukaryota</taxon>
        <taxon>Viridiplantae</taxon>
        <taxon>Streptophyta</taxon>
        <taxon>Embryophyta</taxon>
        <taxon>Tracheophyta</taxon>
        <taxon>Spermatophyta</taxon>
        <taxon>Magnoliopsida</taxon>
        <taxon>eudicotyledons</taxon>
        <taxon>Gunneridae</taxon>
        <taxon>Pentapetalae</taxon>
        <taxon>asterids</taxon>
        <taxon>campanulids</taxon>
        <taxon>Asterales</taxon>
        <taxon>Asteraceae</taxon>
        <taxon>Asteroideae</taxon>
        <taxon>Heliantheae alliance</taxon>
        <taxon>Millerieae</taxon>
        <taxon>Smallanthus</taxon>
    </lineage>
</organism>
<keyword evidence="2" id="KW-1185">Reference proteome</keyword>
<proteinExistence type="predicted"/>
<gene>
    <name evidence="1" type="ORF">L1987_61005</name>
</gene>
<dbReference type="EMBL" id="CM042037">
    <property type="protein sequence ID" value="KAI3743299.1"/>
    <property type="molecule type" value="Genomic_DNA"/>
</dbReference>